<dbReference type="STRING" id="48727.SAMN05192555_10575"/>
<protein>
    <submittedName>
        <fullName evidence="1">Uncharacterized protein</fullName>
    </submittedName>
</protein>
<reference evidence="2" key="1">
    <citation type="submission" date="2016-10" db="EMBL/GenBank/DDBJ databases">
        <authorList>
            <person name="Varghese N."/>
            <person name="Submissions S."/>
        </authorList>
    </citation>
    <scope>NUCLEOTIDE SEQUENCE [LARGE SCALE GENOMIC DNA]</scope>
    <source>
        <strain evidence="2">AAP</strain>
    </source>
</reference>
<dbReference type="RefSeq" id="WP_089657924.1">
    <property type="nucleotide sequence ID" value="NZ_FNGH01000005.1"/>
</dbReference>
<dbReference type="Proteomes" id="UP000199107">
    <property type="component" value="Unassembled WGS sequence"/>
</dbReference>
<proteinExistence type="predicted"/>
<evidence type="ECO:0000313" key="1">
    <source>
        <dbReference type="EMBL" id="SDL53922.1"/>
    </source>
</evidence>
<name>A0A1G9KW39_9GAMM</name>
<dbReference type="EMBL" id="FNGH01000005">
    <property type="protein sequence ID" value="SDL53922.1"/>
    <property type="molecule type" value="Genomic_DNA"/>
</dbReference>
<evidence type="ECO:0000313" key="2">
    <source>
        <dbReference type="Proteomes" id="UP000199107"/>
    </source>
</evidence>
<accession>A0A1G9KW39</accession>
<sequence>MRHSLRYHIVSGLLLNLVLMMPILAYSDDLDAFAASLLCDQESCTPPDSQAPPVPLVIEGTTLPSDAARERDHEQAFLVRQGAYLTDQGTISSLTDQPASIQVPERGVLQAHDHGPADLVPTTGPVIIAIPRTSPSPQGSSRD</sequence>
<dbReference type="AlphaFoldDB" id="A0A1G9KW39"/>
<gene>
    <name evidence="1" type="ORF">SAMN05192555_10575</name>
</gene>
<dbReference type="OrthoDB" id="6168462at2"/>
<organism evidence="1 2">
    <name type="scientific">Franzmannia pantelleriensis</name>
    <dbReference type="NCBI Taxonomy" id="48727"/>
    <lineage>
        <taxon>Bacteria</taxon>
        <taxon>Pseudomonadati</taxon>
        <taxon>Pseudomonadota</taxon>
        <taxon>Gammaproteobacteria</taxon>
        <taxon>Oceanospirillales</taxon>
        <taxon>Halomonadaceae</taxon>
        <taxon>Franzmannia</taxon>
    </lineage>
</organism>
<keyword evidence="2" id="KW-1185">Reference proteome</keyword>